<accession>A0A919UED8</accession>
<dbReference type="GO" id="GO:0046306">
    <property type="term" value="P:alkanesulfonate catabolic process"/>
    <property type="evidence" value="ECO:0007669"/>
    <property type="project" value="TreeGrafter"/>
</dbReference>
<dbReference type="Pfam" id="PF00296">
    <property type="entry name" value="Bac_luciferase"/>
    <property type="match status" value="1"/>
</dbReference>
<keyword evidence="4" id="KW-0503">Monooxygenase</keyword>
<dbReference type="GO" id="GO:0008726">
    <property type="term" value="F:alkanesulfonate monooxygenase activity"/>
    <property type="evidence" value="ECO:0007669"/>
    <property type="project" value="TreeGrafter"/>
</dbReference>
<dbReference type="InterPro" id="IPR019921">
    <property type="entry name" value="Lucif-like_OxRdtase_Rv2161c"/>
</dbReference>
<gene>
    <name evidence="6" type="ORF">Dsi01nite_069970</name>
</gene>
<evidence type="ECO:0000256" key="1">
    <source>
        <dbReference type="ARBA" id="ARBA00022630"/>
    </source>
</evidence>
<dbReference type="InterPro" id="IPR011251">
    <property type="entry name" value="Luciferase-like_dom"/>
</dbReference>
<organism evidence="6 7">
    <name type="scientific">Dactylosporangium siamense</name>
    <dbReference type="NCBI Taxonomy" id="685454"/>
    <lineage>
        <taxon>Bacteria</taxon>
        <taxon>Bacillati</taxon>
        <taxon>Actinomycetota</taxon>
        <taxon>Actinomycetes</taxon>
        <taxon>Micromonosporales</taxon>
        <taxon>Micromonosporaceae</taxon>
        <taxon>Dactylosporangium</taxon>
    </lineage>
</organism>
<dbReference type="NCBIfam" id="TIGR03619">
    <property type="entry name" value="F420_Rv2161c"/>
    <property type="match status" value="1"/>
</dbReference>
<evidence type="ECO:0000256" key="3">
    <source>
        <dbReference type="ARBA" id="ARBA00023002"/>
    </source>
</evidence>
<keyword evidence="2" id="KW-0288">FMN</keyword>
<evidence type="ECO:0000313" key="7">
    <source>
        <dbReference type="Proteomes" id="UP000660611"/>
    </source>
</evidence>
<sequence length="280" mass="30162">MLDMSNKLRFGLDIPASTGVDPVAAARAAEDLGYDFVSTSDHPSGTDPTHEVWTMLAWMAAHTSRIGVMSRVLGVPYRNPAMVAKMAETLDRLSGGRLILGLGGGHSDEEFRAFGIGVPSPRDKVDGLAEAIEIMRGLWTGPAFTYPGRLHHVAAAPMEPKPARRIPIWLGTFGPRALAVTGRLADGWMPSLGYAPLDQLPVMRDRIAAAADQAGRSIDDITCALNVEVRPADLDEPGRLAERLRDLTAMGFTVLNLKPAGPGREETVERLAREVLPEVI</sequence>
<dbReference type="PANTHER" id="PTHR42847:SF4">
    <property type="entry name" value="ALKANESULFONATE MONOOXYGENASE-RELATED"/>
    <property type="match status" value="1"/>
</dbReference>
<evidence type="ECO:0000256" key="2">
    <source>
        <dbReference type="ARBA" id="ARBA00022643"/>
    </source>
</evidence>
<dbReference type="AlphaFoldDB" id="A0A919UED8"/>
<evidence type="ECO:0000256" key="4">
    <source>
        <dbReference type="ARBA" id="ARBA00023033"/>
    </source>
</evidence>
<dbReference type="EMBL" id="BONQ01000110">
    <property type="protein sequence ID" value="GIG48956.1"/>
    <property type="molecule type" value="Genomic_DNA"/>
</dbReference>
<dbReference type="SUPFAM" id="SSF51679">
    <property type="entry name" value="Bacterial luciferase-like"/>
    <property type="match status" value="1"/>
</dbReference>
<dbReference type="InterPro" id="IPR050172">
    <property type="entry name" value="SsuD_RutA_monooxygenase"/>
</dbReference>
<proteinExistence type="predicted"/>
<name>A0A919UED8_9ACTN</name>
<reference evidence="6" key="1">
    <citation type="submission" date="2021-01" db="EMBL/GenBank/DDBJ databases">
        <title>Whole genome shotgun sequence of Dactylosporangium siamense NBRC 106093.</title>
        <authorList>
            <person name="Komaki H."/>
            <person name="Tamura T."/>
        </authorList>
    </citation>
    <scope>NUCLEOTIDE SEQUENCE</scope>
    <source>
        <strain evidence="6">NBRC 106093</strain>
    </source>
</reference>
<feature type="domain" description="Luciferase-like" evidence="5">
    <location>
        <begin position="23"/>
        <end position="233"/>
    </location>
</feature>
<dbReference type="InterPro" id="IPR036661">
    <property type="entry name" value="Luciferase-like_sf"/>
</dbReference>
<keyword evidence="1" id="KW-0285">Flavoprotein</keyword>
<evidence type="ECO:0000259" key="5">
    <source>
        <dbReference type="Pfam" id="PF00296"/>
    </source>
</evidence>
<dbReference type="PANTHER" id="PTHR42847">
    <property type="entry name" value="ALKANESULFONATE MONOOXYGENASE"/>
    <property type="match status" value="1"/>
</dbReference>
<keyword evidence="7" id="KW-1185">Reference proteome</keyword>
<evidence type="ECO:0000313" key="6">
    <source>
        <dbReference type="EMBL" id="GIG48956.1"/>
    </source>
</evidence>
<dbReference type="Proteomes" id="UP000660611">
    <property type="component" value="Unassembled WGS sequence"/>
</dbReference>
<comment type="caution">
    <text evidence="6">The sequence shown here is derived from an EMBL/GenBank/DDBJ whole genome shotgun (WGS) entry which is preliminary data.</text>
</comment>
<keyword evidence="3" id="KW-0560">Oxidoreductase</keyword>
<dbReference type="Gene3D" id="3.20.20.30">
    <property type="entry name" value="Luciferase-like domain"/>
    <property type="match status" value="1"/>
</dbReference>
<protein>
    <submittedName>
        <fullName evidence="6">LLM class F420-dependent oxidoreductase</fullName>
    </submittedName>
</protein>